<feature type="compositionally biased region" description="Basic and acidic residues" evidence="1">
    <location>
        <begin position="10"/>
        <end position="20"/>
    </location>
</feature>
<evidence type="ECO:0000313" key="3">
    <source>
        <dbReference type="Proteomes" id="UP000886523"/>
    </source>
</evidence>
<feature type="region of interest" description="Disordered" evidence="1">
    <location>
        <begin position="1"/>
        <end position="58"/>
    </location>
</feature>
<dbReference type="AlphaFoldDB" id="A0A9P6DRB9"/>
<protein>
    <submittedName>
        <fullName evidence="2">Uncharacterized protein</fullName>
    </submittedName>
</protein>
<dbReference type="EMBL" id="MU129062">
    <property type="protein sequence ID" value="KAF9508299.1"/>
    <property type="molecule type" value="Genomic_DNA"/>
</dbReference>
<proteinExistence type="predicted"/>
<accession>A0A9P6DRB9</accession>
<comment type="caution">
    <text evidence="2">The sequence shown here is derived from an EMBL/GenBank/DDBJ whole genome shotgun (WGS) entry which is preliminary data.</text>
</comment>
<evidence type="ECO:0000256" key="1">
    <source>
        <dbReference type="SAM" id="MobiDB-lite"/>
    </source>
</evidence>
<gene>
    <name evidence="2" type="ORF">BS47DRAFT_1366090</name>
</gene>
<keyword evidence="3" id="KW-1185">Reference proteome</keyword>
<name>A0A9P6DRB9_9AGAM</name>
<reference evidence="2" key="1">
    <citation type="journal article" date="2020" name="Nat. Commun.">
        <title>Large-scale genome sequencing of mycorrhizal fungi provides insights into the early evolution of symbiotic traits.</title>
        <authorList>
            <person name="Miyauchi S."/>
            <person name="Kiss E."/>
            <person name="Kuo A."/>
            <person name="Drula E."/>
            <person name="Kohler A."/>
            <person name="Sanchez-Garcia M."/>
            <person name="Morin E."/>
            <person name="Andreopoulos B."/>
            <person name="Barry K.W."/>
            <person name="Bonito G."/>
            <person name="Buee M."/>
            <person name="Carver A."/>
            <person name="Chen C."/>
            <person name="Cichocki N."/>
            <person name="Clum A."/>
            <person name="Culley D."/>
            <person name="Crous P.W."/>
            <person name="Fauchery L."/>
            <person name="Girlanda M."/>
            <person name="Hayes R.D."/>
            <person name="Keri Z."/>
            <person name="LaButti K."/>
            <person name="Lipzen A."/>
            <person name="Lombard V."/>
            <person name="Magnuson J."/>
            <person name="Maillard F."/>
            <person name="Murat C."/>
            <person name="Nolan M."/>
            <person name="Ohm R.A."/>
            <person name="Pangilinan J."/>
            <person name="Pereira M.F."/>
            <person name="Perotto S."/>
            <person name="Peter M."/>
            <person name="Pfister S."/>
            <person name="Riley R."/>
            <person name="Sitrit Y."/>
            <person name="Stielow J.B."/>
            <person name="Szollosi G."/>
            <person name="Zifcakova L."/>
            <person name="Stursova M."/>
            <person name="Spatafora J.W."/>
            <person name="Tedersoo L."/>
            <person name="Vaario L.M."/>
            <person name="Yamada A."/>
            <person name="Yan M."/>
            <person name="Wang P."/>
            <person name="Xu J."/>
            <person name="Bruns T."/>
            <person name="Baldrian P."/>
            <person name="Vilgalys R."/>
            <person name="Dunand C."/>
            <person name="Henrissat B."/>
            <person name="Grigoriev I.V."/>
            <person name="Hibbett D."/>
            <person name="Nagy L.G."/>
            <person name="Martin F.M."/>
        </authorList>
    </citation>
    <scope>NUCLEOTIDE SEQUENCE</scope>
    <source>
        <strain evidence="2">UP504</strain>
    </source>
</reference>
<sequence length="203" mass="22214">MVNPQFHGIPIDRHLIHDGDSGVMPGKVRPRRPQDRALDDGDDSEGHDKQRDNPLQQTGRHGWLCESFENFQDGATTARNKMVDGISNVLLHKSREDSIGINSLILKPCLQWQKGRSCRLGEGNASHPSGARMVYLRTSRERFTPMSWLAGLTQPESAKCGVCGAMTVLSDGNSTGRGLDSEDSTQSWSDSQPIQISGAFGNA</sequence>
<feature type="region of interest" description="Disordered" evidence="1">
    <location>
        <begin position="173"/>
        <end position="203"/>
    </location>
</feature>
<organism evidence="2 3">
    <name type="scientific">Hydnum rufescens UP504</name>
    <dbReference type="NCBI Taxonomy" id="1448309"/>
    <lineage>
        <taxon>Eukaryota</taxon>
        <taxon>Fungi</taxon>
        <taxon>Dikarya</taxon>
        <taxon>Basidiomycota</taxon>
        <taxon>Agaricomycotina</taxon>
        <taxon>Agaricomycetes</taxon>
        <taxon>Cantharellales</taxon>
        <taxon>Hydnaceae</taxon>
        <taxon>Hydnum</taxon>
    </lineage>
</organism>
<evidence type="ECO:0000313" key="2">
    <source>
        <dbReference type="EMBL" id="KAF9508299.1"/>
    </source>
</evidence>
<feature type="compositionally biased region" description="Basic and acidic residues" evidence="1">
    <location>
        <begin position="32"/>
        <end position="52"/>
    </location>
</feature>
<dbReference type="Proteomes" id="UP000886523">
    <property type="component" value="Unassembled WGS sequence"/>
</dbReference>
<feature type="compositionally biased region" description="Polar residues" evidence="1">
    <location>
        <begin position="184"/>
        <end position="195"/>
    </location>
</feature>